<protein>
    <submittedName>
        <fullName evidence="3">Uncharacterized protein</fullName>
    </submittedName>
</protein>
<feature type="compositionally biased region" description="Polar residues" evidence="2">
    <location>
        <begin position="1"/>
        <end position="26"/>
    </location>
</feature>
<dbReference type="PANTHER" id="PTHR11802">
    <property type="entry name" value="SERINE PROTEASE FAMILY S10 SERINE CARBOXYPEPTIDASE"/>
    <property type="match status" value="1"/>
</dbReference>
<reference evidence="3" key="1">
    <citation type="submission" date="2022-08" db="EMBL/GenBank/DDBJ databases">
        <authorList>
            <person name="Gutierrez-Valencia J."/>
        </authorList>
    </citation>
    <scope>NUCLEOTIDE SEQUENCE</scope>
</reference>
<dbReference type="InterPro" id="IPR001563">
    <property type="entry name" value="Peptidase_S10"/>
</dbReference>
<dbReference type="GO" id="GO:0005773">
    <property type="term" value="C:vacuole"/>
    <property type="evidence" value="ECO:0007669"/>
    <property type="project" value="TreeGrafter"/>
</dbReference>
<dbReference type="EMBL" id="CAMGYJ010000007">
    <property type="protein sequence ID" value="CAI0443000.1"/>
    <property type="molecule type" value="Genomic_DNA"/>
</dbReference>
<dbReference type="Pfam" id="PF00450">
    <property type="entry name" value="Peptidase_S10"/>
    <property type="match status" value="1"/>
</dbReference>
<name>A0AAV0M9J1_9ROSI</name>
<dbReference type="SUPFAM" id="SSF53474">
    <property type="entry name" value="alpha/beta-Hydrolases"/>
    <property type="match status" value="1"/>
</dbReference>
<dbReference type="Proteomes" id="UP001154282">
    <property type="component" value="Unassembled WGS sequence"/>
</dbReference>
<dbReference type="GO" id="GO:0006508">
    <property type="term" value="P:proteolysis"/>
    <property type="evidence" value="ECO:0007669"/>
    <property type="project" value="InterPro"/>
</dbReference>
<evidence type="ECO:0000256" key="2">
    <source>
        <dbReference type="SAM" id="MobiDB-lite"/>
    </source>
</evidence>
<accession>A0AAV0M9J1</accession>
<sequence length="158" mass="17395">MVGAAETQNLRPVATTSAVDHGTQSGAGVYDRATNRRPPSLQFLNNPRKELHKIAPDGLKLPQEESLPGNACGLLELRQIFDRGKPLVSLQQYSGYVTVNETQQRKLFYYFVEAETNSTSKLLVLWLNDGPGCSSIGSLELELSLSMALSRQMVQELS</sequence>
<evidence type="ECO:0000256" key="1">
    <source>
        <dbReference type="ARBA" id="ARBA00009431"/>
    </source>
</evidence>
<comment type="caution">
    <text evidence="3">The sequence shown here is derived from an EMBL/GenBank/DDBJ whole genome shotgun (WGS) entry which is preliminary data.</text>
</comment>
<evidence type="ECO:0000313" key="4">
    <source>
        <dbReference type="Proteomes" id="UP001154282"/>
    </source>
</evidence>
<gene>
    <name evidence="3" type="ORF">LITE_LOCUS27483</name>
</gene>
<dbReference type="GO" id="GO:0004185">
    <property type="term" value="F:serine-type carboxypeptidase activity"/>
    <property type="evidence" value="ECO:0007669"/>
    <property type="project" value="InterPro"/>
</dbReference>
<evidence type="ECO:0000313" key="3">
    <source>
        <dbReference type="EMBL" id="CAI0443000.1"/>
    </source>
</evidence>
<keyword evidence="4" id="KW-1185">Reference proteome</keyword>
<dbReference type="Gene3D" id="3.40.50.1820">
    <property type="entry name" value="alpha/beta hydrolase"/>
    <property type="match status" value="1"/>
</dbReference>
<proteinExistence type="inferred from homology"/>
<dbReference type="AlphaFoldDB" id="A0AAV0M9J1"/>
<comment type="similarity">
    <text evidence="1">Belongs to the peptidase S10 family.</text>
</comment>
<feature type="region of interest" description="Disordered" evidence="2">
    <location>
        <begin position="1"/>
        <end position="40"/>
    </location>
</feature>
<dbReference type="InterPro" id="IPR029058">
    <property type="entry name" value="AB_hydrolase_fold"/>
</dbReference>
<dbReference type="PANTHER" id="PTHR11802:SF281">
    <property type="entry name" value="CARBOXYPEPTIDASE"/>
    <property type="match status" value="1"/>
</dbReference>
<organism evidence="3 4">
    <name type="scientific">Linum tenue</name>
    <dbReference type="NCBI Taxonomy" id="586396"/>
    <lineage>
        <taxon>Eukaryota</taxon>
        <taxon>Viridiplantae</taxon>
        <taxon>Streptophyta</taxon>
        <taxon>Embryophyta</taxon>
        <taxon>Tracheophyta</taxon>
        <taxon>Spermatophyta</taxon>
        <taxon>Magnoliopsida</taxon>
        <taxon>eudicotyledons</taxon>
        <taxon>Gunneridae</taxon>
        <taxon>Pentapetalae</taxon>
        <taxon>rosids</taxon>
        <taxon>fabids</taxon>
        <taxon>Malpighiales</taxon>
        <taxon>Linaceae</taxon>
        <taxon>Linum</taxon>
    </lineage>
</organism>